<gene>
    <name evidence="1" type="ORF">CSSPTR1EN2_LOCUS4777</name>
</gene>
<reference evidence="1" key="1">
    <citation type="submission" date="2024-02" db="EMBL/GenBank/DDBJ databases">
        <authorList>
            <consortium name="ELIXIR-Norway"/>
            <consortium name="Elixir Norway"/>
        </authorList>
    </citation>
    <scope>NUCLEOTIDE SEQUENCE</scope>
</reference>
<name>A0ABP0TKS0_9BRYO</name>
<keyword evidence="2" id="KW-1185">Reference proteome</keyword>
<accession>A0ABP0TKS0</accession>
<organism evidence="1 2">
    <name type="scientific">Sphagnum troendelagicum</name>
    <dbReference type="NCBI Taxonomy" id="128251"/>
    <lineage>
        <taxon>Eukaryota</taxon>
        <taxon>Viridiplantae</taxon>
        <taxon>Streptophyta</taxon>
        <taxon>Embryophyta</taxon>
        <taxon>Bryophyta</taxon>
        <taxon>Sphagnophytina</taxon>
        <taxon>Sphagnopsida</taxon>
        <taxon>Sphagnales</taxon>
        <taxon>Sphagnaceae</taxon>
        <taxon>Sphagnum</taxon>
    </lineage>
</organism>
<protein>
    <submittedName>
        <fullName evidence="1">Uncharacterized protein</fullName>
    </submittedName>
</protein>
<evidence type="ECO:0000313" key="2">
    <source>
        <dbReference type="Proteomes" id="UP001497512"/>
    </source>
</evidence>
<dbReference type="Proteomes" id="UP001497512">
    <property type="component" value="Chromosome 12"/>
</dbReference>
<dbReference type="EMBL" id="OZ019904">
    <property type="protein sequence ID" value="CAK9199119.1"/>
    <property type="molecule type" value="Genomic_DNA"/>
</dbReference>
<evidence type="ECO:0000313" key="1">
    <source>
        <dbReference type="EMBL" id="CAK9199119.1"/>
    </source>
</evidence>
<proteinExistence type="predicted"/>
<sequence length="79" mass="8937">MASPSQCFHPRPAFLTNCNSPQFDQSPKIQKQSMTLDSYSEQFQILKTNYCASMFTNVVDGILRDAKVTSPKLSNYLLN</sequence>